<dbReference type="OrthoDB" id="1053771at2759"/>
<keyword evidence="3" id="KW-1185">Reference proteome</keyword>
<feature type="domain" description="Cobalamin-independent methionine synthase MetE N-terminal" evidence="1">
    <location>
        <begin position="1"/>
        <end position="51"/>
    </location>
</feature>
<dbReference type="GO" id="GO:0008652">
    <property type="term" value="P:amino acid biosynthetic process"/>
    <property type="evidence" value="ECO:0007669"/>
    <property type="project" value="InterPro"/>
</dbReference>
<dbReference type="GO" id="GO:0008270">
    <property type="term" value="F:zinc ion binding"/>
    <property type="evidence" value="ECO:0007669"/>
    <property type="project" value="InterPro"/>
</dbReference>
<dbReference type="SUPFAM" id="SSF51726">
    <property type="entry name" value="UROD/MetE-like"/>
    <property type="match status" value="1"/>
</dbReference>
<dbReference type="AlphaFoldDB" id="A0A811MFL8"/>
<evidence type="ECO:0000313" key="2">
    <source>
        <dbReference type="EMBL" id="CAD6209230.1"/>
    </source>
</evidence>
<comment type="caution">
    <text evidence="2">The sequence shown here is derived from an EMBL/GenBank/DDBJ whole genome shotgun (WGS) entry which is preliminary data.</text>
</comment>
<evidence type="ECO:0000259" key="1">
    <source>
        <dbReference type="Pfam" id="PF08267"/>
    </source>
</evidence>
<dbReference type="InterPro" id="IPR038071">
    <property type="entry name" value="UROD/MetE-like_sf"/>
</dbReference>
<dbReference type="Pfam" id="PF08267">
    <property type="entry name" value="Meth_synt_1"/>
    <property type="match status" value="1"/>
</dbReference>
<reference evidence="2" key="1">
    <citation type="submission" date="2020-10" db="EMBL/GenBank/DDBJ databases">
        <authorList>
            <person name="Han B."/>
            <person name="Lu T."/>
            <person name="Zhao Q."/>
            <person name="Huang X."/>
            <person name="Zhao Y."/>
        </authorList>
    </citation>
    <scope>NUCLEOTIDE SEQUENCE</scope>
</reference>
<organism evidence="2 3">
    <name type="scientific">Miscanthus lutarioriparius</name>
    <dbReference type="NCBI Taxonomy" id="422564"/>
    <lineage>
        <taxon>Eukaryota</taxon>
        <taxon>Viridiplantae</taxon>
        <taxon>Streptophyta</taxon>
        <taxon>Embryophyta</taxon>
        <taxon>Tracheophyta</taxon>
        <taxon>Spermatophyta</taxon>
        <taxon>Magnoliopsida</taxon>
        <taxon>Liliopsida</taxon>
        <taxon>Poales</taxon>
        <taxon>Poaceae</taxon>
        <taxon>PACMAD clade</taxon>
        <taxon>Panicoideae</taxon>
        <taxon>Andropogonodae</taxon>
        <taxon>Andropogoneae</taxon>
        <taxon>Saccharinae</taxon>
        <taxon>Miscanthus</taxon>
    </lineage>
</organism>
<protein>
    <recommendedName>
        <fullName evidence="1">Cobalamin-independent methionine synthase MetE N-terminal domain-containing protein</fullName>
    </recommendedName>
</protein>
<dbReference type="GO" id="GO:0003871">
    <property type="term" value="F:5-methyltetrahydropteroyltriglutamate-homocysteine S-methyltransferase activity"/>
    <property type="evidence" value="ECO:0007669"/>
    <property type="project" value="InterPro"/>
</dbReference>
<dbReference type="Gene3D" id="3.20.20.210">
    <property type="match status" value="1"/>
</dbReference>
<dbReference type="PANTHER" id="PTHR30519">
    <property type="entry name" value="5-METHYLTETRAHYDROPTEROYLTRIGLUTAMATE--HOMOCYSTEINE METHYLTRANSFERASE"/>
    <property type="match status" value="1"/>
</dbReference>
<name>A0A811MFL8_9POAL</name>
<gene>
    <name evidence="2" type="ORF">NCGR_LOCUS5437</name>
</gene>
<dbReference type="EMBL" id="CAJGYO010000002">
    <property type="protein sequence ID" value="CAD6209230.1"/>
    <property type="molecule type" value="Genomic_DNA"/>
</dbReference>
<dbReference type="InterPro" id="IPR013215">
    <property type="entry name" value="Cbl-indep_Met_Synth_N"/>
</dbReference>
<evidence type="ECO:0000313" key="3">
    <source>
        <dbReference type="Proteomes" id="UP000604825"/>
    </source>
</evidence>
<dbReference type="Proteomes" id="UP000604825">
    <property type="component" value="Unassembled WGS sequence"/>
</dbReference>
<sequence length="53" mass="5967">MARGNATVPAMEMTKWFDTNYHFIVPKLGPNTKFSYTSHKAANEYKVAKATNS</sequence>
<accession>A0A811MFL8</accession>
<proteinExistence type="predicted"/>